<evidence type="ECO:0000313" key="2">
    <source>
        <dbReference type="Proteomes" id="UP000540909"/>
    </source>
</evidence>
<dbReference type="InterPro" id="IPR016193">
    <property type="entry name" value="Cytidine_deaminase-like"/>
</dbReference>
<dbReference type="Gene3D" id="3.40.140.10">
    <property type="entry name" value="Cytidine Deaminase, domain 2"/>
    <property type="match status" value="1"/>
</dbReference>
<dbReference type="Proteomes" id="UP000540909">
    <property type="component" value="Unassembled WGS sequence"/>
</dbReference>
<dbReference type="AlphaFoldDB" id="A0A7W6W7C7"/>
<dbReference type="GO" id="GO:0003824">
    <property type="term" value="F:catalytic activity"/>
    <property type="evidence" value="ECO:0007669"/>
    <property type="project" value="InterPro"/>
</dbReference>
<reference evidence="1 2" key="1">
    <citation type="submission" date="2020-08" db="EMBL/GenBank/DDBJ databases">
        <title>Genomic Encyclopedia of Type Strains, Phase IV (KMG-V): Genome sequencing to study the core and pangenomes of soil and plant-associated prokaryotes.</title>
        <authorList>
            <person name="Whitman W."/>
        </authorList>
    </citation>
    <scope>NUCLEOTIDE SEQUENCE [LARGE SCALE GENOMIC DNA]</scope>
    <source>
        <strain evidence="1 2">SEMIA 4089</strain>
    </source>
</reference>
<dbReference type="SUPFAM" id="SSF53927">
    <property type="entry name" value="Cytidine deaminase-like"/>
    <property type="match status" value="1"/>
</dbReference>
<gene>
    <name evidence="1" type="ORF">GGD57_005263</name>
</gene>
<comment type="caution">
    <text evidence="1">The sequence shown here is derived from an EMBL/GenBank/DDBJ whole genome shotgun (WGS) entry which is preliminary data.</text>
</comment>
<evidence type="ECO:0000313" key="1">
    <source>
        <dbReference type="EMBL" id="MBB4238649.1"/>
    </source>
</evidence>
<dbReference type="EMBL" id="JACIFY010000024">
    <property type="protein sequence ID" value="MBB4238649.1"/>
    <property type="molecule type" value="Genomic_DNA"/>
</dbReference>
<name>A0A7W6W7C7_9HYPH</name>
<accession>A0A7W6W7C7</accession>
<proteinExistence type="predicted"/>
<sequence length="49" mass="5193">MENHEPFLREAIALSKSAMERGDEPFGSVLVKDGDVTCAPKTASSPATT</sequence>
<protein>
    <submittedName>
        <fullName evidence="1">tRNA(Arg) A34 adenosine deaminase TadA</fullName>
    </submittedName>
</protein>
<organism evidence="1 2">
    <name type="scientific">Rhizobium esperanzae</name>
    <dbReference type="NCBI Taxonomy" id="1967781"/>
    <lineage>
        <taxon>Bacteria</taxon>
        <taxon>Pseudomonadati</taxon>
        <taxon>Pseudomonadota</taxon>
        <taxon>Alphaproteobacteria</taxon>
        <taxon>Hyphomicrobiales</taxon>
        <taxon>Rhizobiaceae</taxon>
        <taxon>Rhizobium/Agrobacterium group</taxon>
        <taxon>Rhizobium</taxon>
    </lineage>
</organism>